<keyword evidence="2" id="KW-1185">Reference proteome</keyword>
<gene>
    <name evidence="1" type="ORF">NATE_52</name>
</gene>
<evidence type="ECO:0000313" key="2">
    <source>
        <dbReference type="Proteomes" id="UP000827544"/>
    </source>
</evidence>
<sequence length="94" mass="10691">MCMNFRLNLNSDKVLDKSYGDAMSISSFIECCECGGFIDDDGYAVEILLDGKVVWNAREESGSCLYPSDALDYHKELLQLEKAHKGLEIVWYNR</sequence>
<name>A0AAE8YV43_9CAUD</name>
<accession>A0AAE8YV43</accession>
<proteinExistence type="predicted"/>
<organism evidence="1 2">
    <name type="scientific">Bacillus phage vB_BanS_Nate</name>
    <dbReference type="NCBI Taxonomy" id="2894788"/>
    <lineage>
        <taxon>Viruses</taxon>
        <taxon>Duplodnaviria</taxon>
        <taxon>Heunggongvirae</taxon>
        <taxon>Uroviricota</taxon>
        <taxon>Caudoviricetes</taxon>
        <taxon>Joanripponvirinae</taxon>
        <taxon>Natevirus</taxon>
        <taxon>Natevirus nate</taxon>
    </lineage>
</organism>
<evidence type="ECO:0000313" key="1">
    <source>
        <dbReference type="EMBL" id="UGO50905.1"/>
    </source>
</evidence>
<dbReference type="EMBL" id="OK499992">
    <property type="protein sequence ID" value="UGO50905.1"/>
    <property type="molecule type" value="Genomic_DNA"/>
</dbReference>
<protein>
    <submittedName>
        <fullName evidence="1">Uncharacterized protein</fullName>
    </submittedName>
</protein>
<dbReference type="Proteomes" id="UP000827544">
    <property type="component" value="Segment"/>
</dbReference>
<reference evidence="1" key="1">
    <citation type="submission" date="2021-10" db="EMBL/GenBank/DDBJ databases">
        <authorList>
            <person name="Lavering E.D."/>
            <person name="James R."/>
            <person name="Fairholm J.D."/>
            <person name="Ogilvie B.H."/>
            <person name="Thurgood T.L."/>
            <person name="Robison R.A."/>
            <person name="Grose J.H."/>
        </authorList>
    </citation>
    <scope>NUCLEOTIDE SEQUENCE</scope>
</reference>